<reference evidence="7" key="1">
    <citation type="submission" date="2020-05" db="EMBL/GenBank/DDBJ databases">
        <title>Fertoebacter nigrum gen. nov., sp. nov., a new member of the family Rhodobacteraceae.</title>
        <authorList>
            <person name="Szuroczki S."/>
            <person name="Abbaszade G."/>
            <person name="Buni D."/>
            <person name="Schumann P."/>
            <person name="Toth E."/>
        </authorList>
    </citation>
    <scope>NUCLEOTIDE SEQUENCE</scope>
    <source>
        <strain evidence="7">RG-N-1a</strain>
    </source>
</reference>
<dbReference type="AlphaFoldDB" id="A0A8X8KR16"/>
<keyword evidence="4 5" id="KW-0472">Membrane</keyword>
<protein>
    <submittedName>
        <fullName evidence="7">Ferric reductase-like transmembrane domain-containing protein</fullName>
    </submittedName>
</protein>
<evidence type="ECO:0000313" key="8">
    <source>
        <dbReference type="Proteomes" id="UP000484076"/>
    </source>
</evidence>
<feature type="transmembrane region" description="Helical" evidence="5">
    <location>
        <begin position="114"/>
        <end position="132"/>
    </location>
</feature>
<keyword evidence="3 5" id="KW-1133">Transmembrane helix</keyword>
<evidence type="ECO:0000256" key="2">
    <source>
        <dbReference type="ARBA" id="ARBA00022692"/>
    </source>
</evidence>
<dbReference type="Proteomes" id="UP000484076">
    <property type="component" value="Unassembled WGS sequence"/>
</dbReference>
<evidence type="ECO:0000256" key="5">
    <source>
        <dbReference type="SAM" id="Phobius"/>
    </source>
</evidence>
<feature type="transmembrane region" description="Helical" evidence="5">
    <location>
        <begin position="144"/>
        <end position="164"/>
    </location>
</feature>
<evidence type="ECO:0000313" key="7">
    <source>
        <dbReference type="EMBL" id="NUB46845.1"/>
    </source>
</evidence>
<feature type="transmembrane region" description="Helical" evidence="5">
    <location>
        <begin position="41"/>
        <end position="65"/>
    </location>
</feature>
<comment type="caution">
    <text evidence="7">The sequence shown here is derived from an EMBL/GenBank/DDBJ whole genome shotgun (WGS) entry which is preliminary data.</text>
</comment>
<feature type="transmembrane region" description="Helical" evidence="5">
    <location>
        <begin position="77"/>
        <end position="94"/>
    </location>
</feature>
<feature type="domain" description="Ferric oxidoreductase" evidence="6">
    <location>
        <begin position="45"/>
        <end position="154"/>
    </location>
</feature>
<keyword evidence="8" id="KW-1185">Reference proteome</keyword>
<evidence type="ECO:0000256" key="1">
    <source>
        <dbReference type="ARBA" id="ARBA00004141"/>
    </source>
</evidence>
<evidence type="ECO:0000256" key="4">
    <source>
        <dbReference type="ARBA" id="ARBA00023136"/>
    </source>
</evidence>
<evidence type="ECO:0000259" key="6">
    <source>
        <dbReference type="Pfam" id="PF01794"/>
    </source>
</evidence>
<dbReference type="EMBL" id="WHUT02000032">
    <property type="protein sequence ID" value="NUB46845.1"/>
    <property type="molecule type" value="Genomic_DNA"/>
</dbReference>
<feature type="transmembrane region" description="Helical" evidence="5">
    <location>
        <begin position="170"/>
        <end position="188"/>
    </location>
</feature>
<dbReference type="Pfam" id="PF01794">
    <property type="entry name" value="Ferric_reduct"/>
    <property type="match status" value="1"/>
</dbReference>
<organism evidence="7 8">
    <name type="scientific">Fertoeibacter niger</name>
    <dbReference type="NCBI Taxonomy" id="2656921"/>
    <lineage>
        <taxon>Bacteria</taxon>
        <taxon>Pseudomonadati</taxon>
        <taxon>Pseudomonadota</taxon>
        <taxon>Alphaproteobacteria</taxon>
        <taxon>Rhodobacterales</taxon>
        <taxon>Paracoccaceae</taxon>
        <taxon>Fertoeibacter</taxon>
    </lineage>
</organism>
<keyword evidence="2 5" id="KW-0812">Transmembrane</keyword>
<dbReference type="InterPro" id="IPR013130">
    <property type="entry name" value="Fe3_Rdtase_TM_dom"/>
</dbReference>
<name>A0A8X8KR16_9RHOB</name>
<sequence length="201" mass="21037">MARVMRKSAIWTGLLAAMALPVGLAATSPFLAYRDAAHAAAGFSGVAALAMLLPQALLIAGLLPLSRHAAQMLHRSTGAAIAALVGLHVAGLWITSPQDMADALLFRAPTLFSVWGVLALGLLIAIALSALLRRRFAPGSWRYVHGLLAAFLVTASLAHALPIIGTMEQATKAALCLMIAVATVAALIRRLGARRRRPDRG</sequence>
<evidence type="ECO:0000256" key="3">
    <source>
        <dbReference type="ARBA" id="ARBA00022989"/>
    </source>
</evidence>
<gene>
    <name evidence="7" type="ORF">GEU84_020925</name>
</gene>
<accession>A0A8X8KR16</accession>
<dbReference type="GO" id="GO:0016020">
    <property type="term" value="C:membrane"/>
    <property type="evidence" value="ECO:0007669"/>
    <property type="project" value="UniProtKB-SubCell"/>
</dbReference>
<proteinExistence type="predicted"/>
<comment type="subcellular location">
    <subcellularLocation>
        <location evidence="1">Membrane</location>
        <topology evidence="1">Multi-pass membrane protein</topology>
    </subcellularLocation>
</comment>